<reference evidence="1" key="1">
    <citation type="submission" date="2020-02" db="EMBL/GenBank/DDBJ databases">
        <authorList>
            <person name="Ashton P.M."/>
            <person name="Dallman T."/>
            <person name="Nair S."/>
            <person name="De Pinna E."/>
            <person name="Peters T."/>
            <person name="Grant K."/>
        </authorList>
    </citation>
    <scope>NUCLEOTIDE SEQUENCE</scope>
    <source>
        <strain evidence="1">93335</strain>
    </source>
</reference>
<comment type="caution">
    <text evidence="1">The sequence shown here is derived from an EMBL/GenBank/DDBJ whole genome shotgun (WGS) entry which is preliminary data.</text>
</comment>
<dbReference type="RefSeq" id="WP_136787924.1">
    <property type="nucleotide sequence ID" value="NZ_JAETYH010000112.1"/>
</dbReference>
<name>A0AAN3HDR0_ECOLX</name>
<dbReference type="EMBL" id="AATCLQ010000119">
    <property type="protein sequence ID" value="EFJ6484790.1"/>
    <property type="molecule type" value="Genomic_DNA"/>
</dbReference>
<protein>
    <submittedName>
        <fullName evidence="1">ANR family transcriptional regulator</fullName>
    </submittedName>
</protein>
<organism evidence="1 2">
    <name type="scientific">Escherichia coli</name>
    <dbReference type="NCBI Taxonomy" id="562"/>
    <lineage>
        <taxon>Bacteria</taxon>
        <taxon>Pseudomonadati</taxon>
        <taxon>Pseudomonadota</taxon>
        <taxon>Gammaproteobacteria</taxon>
        <taxon>Enterobacterales</taxon>
        <taxon>Enterobacteriaceae</taxon>
        <taxon>Escherichia</taxon>
    </lineage>
</organism>
<evidence type="ECO:0000313" key="1">
    <source>
        <dbReference type="EMBL" id="EFJ6484790.1"/>
    </source>
</evidence>
<evidence type="ECO:0000313" key="2">
    <source>
        <dbReference type="Proteomes" id="UP000711811"/>
    </source>
</evidence>
<dbReference type="Proteomes" id="UP000711811">
    <property type="component" value="Unassembled WGS sequence"/>
</dbReference>
<dbReference type="NCBIfam" id="NF033650">
    <property type="entry name" value="ANR_neg_reg"/>
    <property type="match status" value="1"/>
</dbReference>
<gene>
    <name evidence="1" type="ORF">A2J79_005267</name>
</gene>
<proteinExistence type="predicted"/>
<dbReference type="AlphaFoldDB" id="A0AAN3HDR0"/>
<sequence>MNQDKAIYLENKYFLVANEALRLERENNYLAAWIKWSEALYYARGKNISWCIARAEYCKKTGRF</sequence>
<accession>A0AAN3HDR0</accession>
<dbReference type="InterPro" id="IPR047666">
    <property type="entry name" value="ANR_neg_reg"/>
</dbReference>